<dbReference type="Pfam" id="PF01323">
    <property type="entry name" value="DSBA"/>
    <property type="match status" value="1"/>
</dbReference>
<dbReference type="GO" id="GO:0015036">
    <property type="term" value="F:disulfide oxidoreductase activity"/>
    <property type="evidence" value="ECO:0007669"/>
    <property type="project" value="UniProtKB-ARBA"/>
</dbReference>
<dbReference type="CDD" id="cd03019">
    <property type="entry name" value="DsbA_DsbA"/>
    <property type="match status" value="1"/>
</dbReference>
<dbReference type="AlphaFoldDB" id="A0A1H1RNM6"/>
<keyword evidence="12" id="KW-1185">Reference proteome</keyword>
<dbReference type="InterPro" id="IPR017937">
    <property type="entry name" value="Thioredoxin_CS"/>
</dbReference>
<feature type="chain" id="PRO_5009259072" description="Thiol:disulfide interchange protein" evidence="9">
    <location>
        <begin position="23"/>
        <end position="216"/>
    </location>
</feature>
<keyword evidence="4 7" id="KW-0574">Periplasm</keyword>
<evidence type="ECO:0000313" key="12">
    <source>
        <dbReference type="Proteomes" id="UP000199524"/>
    </source>
</evidence>
<keyword evidence="3 9" id="KW-0732">Signal</keyword>
<evidence type="ECO:0000256" key="5">
    <source>
        <dbReference type="ARBA" id="ARBA00023157"/>
    </source>
</evidence>
<dbReference type="EMBL" id="LT629777">
    <property type="protein sequence ID" value="SDS37242.1"/>
    <property type="molecule type" value="Genomic_DNA"/>
</dbReference>
<dbReference type="PROSITE" id="PS00194">
    <property type="entry name" value="THIOREDOXIN_1"/>
    <property type="match status" value="1"/>
</dbReference>
<dbReference type="InterPro" id="IPR013766">
    <property type="entry name" value="Thioredoxin_domain"/>
</dbReference>
<evidence type="ECO:0000256" key="6">
    <source>
        <dbReference type="ARBA" id="ARBA00023284"/>
    </source>
</evidence>
<dbReference type="GO" id="GO:0042597">
    <property type="term" value="C:periplasmic space"/>
    <property type="evidence" value="ECO:0007669"/>
    <property type="project" value="UniProtKB-SubCell"/>
</dbReference>
<reference evidence="12" key="1">
    <citation type="submission" date="2016-10" db="EMBL/GenBank/DDBJ databases">
        <authorList>
            <person name="Varghese N."/>
            <person name="Submissions S."/>
        </authorList>
    </citation>
    <scope>NUCLEOTIDE SEQUENCE [LARGE SCALE GENOMIC DNA]</scope>
    <source>
        <strain evidence="12">ATCC 23835</strain>
    </source>
</reference>
<dbReference type="InterPro" id="IPR023205">
    <property type="entry name" value="DsbA/DsbL"/>
</dbReference>
<dbReference type="GeneID" id="300206399"/>
<dbReference type="InterPro" id="IPR001853">
    <property type="entry name" value="DSBA-like_thioredoxin_dom"/>
</dbReference>
<evidence type="ECO:0000256" key="2">
    <source>
        <dbReference type="ARBA" id="ARBA00005791"/>
    </source>
</evidence>
<keyword evidence="6" id="KW-0676">Redox-active center</keyword>
<evidence type="ECO:0000259" key="10">
    <source>
        <dbReference type="PROSITE" id="PS51352"/>
    </source>
</evidence>
<accession>A0A1H1RNM6</accession>
<evidence type="ECO:0000256" key="9">
    <source>
        <dbReference type="SAM" id="SignalP"/>
    </source>
</evidence>
<evidence type="ECO:0000256" key="1">
    <source>
        <dbReference type="ARBA" id="ARBA00004418"/>
    </source>
</evidence>
<feature type="signal peptide" evidence="9">
    <location>
        <begin position="1"/>
        <end position="22"/>
    </location>
</feature>
<comment type="subcellular location">
    <subcellularLocation>
        <location evidence="1 7">Periplasm</location>
    </subcellularLocation>
</comment>
<name>A0A1H1RNM6_9PSED</name>
<dbReference type="Gene3D" id="3.40.30.10">
    <property type="entry name" value="Glutaredoxin"/>
    <property type="match status" value="1"/>
</dbReference>
<dbReference type="PANTHER" id="PTHR35891:SF2">
    <property type="entry name" value="THIOL:DISULFIDE INTERCHANGE PROTEIN DSBA"/>
    <property type="match status" value="1"/>
</dbReference>
<organism evidence="11 12">
    <name type="scientific">Pseudomonas asplenii</name>
    <dbReference type="NCBI Taxonomy" id="53407"/>
    <lineage>
        <taxon>Bacteria</taxon>
        <taxon>Pseudomonadati</taxon>
        <taxon>Pseudomonadota</taxon>
        <taxon>Gammaproteobacteria</taxon>
        <taxon>Pseudomonadales</taxon>
        <taxon>Pseudomonadaceae</taxon>
        <taxon>Pseudomonas</taxon>
    </lineage>
</organism>
<dbReference type="RefSeq" id="WP_090203444.1">
    <property type="nucleotide sequence ID" value="NZ_LT629777.1"/>
</dbReference>
<dbReference type="InterPro" id="IPR050824">
    <property type="entry name" value="Thiol_disulfide_DsbA"/>
</dbReference>
<sequence length="216" mass="23423">MRNLILSAALVTASLFGMTAQAADVPLEAGKTYVELKTPVPVQEPGKIEVVEMFWYGCPHCYAFEPTINPWIKKLPSDVHFVRIPAMFGGPWDKHGQLFLTLEAMGVEAKVHSAVFNAIQKEGKKLLEPEDMANFVATQGVDKEKFLATYNSFAIKGKIVAARELAKKYEISGVPTLIVNGKYRFDLGTAGGPEAALNVADQLIAKERAAGATAGK</sequence>
<dbReference type="PANTHER" id="PTHR35891">
    <property type="entry name" value="THIOL:DISULFIDE INTERCHANGE PROTEIN DSBA"/>
    <property type="match status" value="1"/>
</dbReference>
<dbReference type="Proteomes" id="UP000199524">
    <property type="component" value="Chromosome I"/>
</dbReference>
<feature type="domain" description="Thioredoxin" evidence="10">
    <location>
        <begin position="14"/>
        <end position="155"/>
    </location>
</feature>
<dbReference type="InterPro" id="IPR036249">
    <property type="entry name" value="Thioredoxin-like_sf"/>
</dbReference>
<comment type="similarity">
    <text evidence="2">Belongs to the thioredoxin family. DsbA subfamily.</text>
</comment>
<gene>
    <name evidence="11" type="ORF">SAMN05216598_1383</name>
</gene>
<protein>
    <recommendedName>
        <fullName evidence="7">Thiol:disulfide interchange protein</fullName>
    </recommendedName>
</protein>
<proteinExistence type="inferred from homology"/>
<dbReference type="PIRSF" id="PIRSF001488">
    <property type="entry name" value="Tdi_protein"/>
    <property type="match status" value="1"/>
</dbReference>
<evidence type="ECO:0000256" key="3">
    <source>
        <dbReference type="ARBA" id="ARBA00022729"/>
    </source>
</evidence>
<dbReference type="SUPFAM" id="SSF52833">
    <property type="entry name" value="Thioredoxin-like"/>
    <property type="match status" value="1"/>
</dbReference>
<evidence type="ECO:0000313" key="11">
    <source>
        <dbReference type="EMBL" id="SDS37242.1"/>
    </source>
</evidence>
<keyword evidence="5 7" id="KW-1015">Disulfide bond</keyword>
<evidence type="ECO:0000256" key="7">
    <source>
        <dbReference type="PIRNR" id="PIRNR001488"/>
    </source>
</evidence>
<evidence type="ECO:0000256" key="4">
    <source>
        <dbReference type="ARBA" id="ARBA00022764"/>
    </source>
</evidence>
<evidence type="ECO:0000256" key="8">
    <source>
        <dbReference type="PIRSR" id="PIRSR001488-1"/>
    </source>
</evidence>
<dbReference type="PROSITE" id="PS51352">
    <property type="entry name" value="THIOREDOXIN_2"/>
    <property type="match status" value="1"/>
</dbReference>
<feature type="disulfide bond" description="Redox-active" evidence="8">
    <location>
        <begin position="58"/>
        <end position="61"/>
    </location>
</feature>